<reference evidence="4 5" key="1">
    <citation type="submission" date="2018-03" db="EMBL/GenBank/DDBJ databases">
        <authorList>
            <person name="Keele B.F."/>
        </authorList>
    </citation>
    <scope>NUCLEOTIDE SEQUENCE [LARGE SCALE GENOMIC DNA]</scope>
    <source>
        <strain evidence="4 5">CECT 8626</strain>
    </source>
</reference>
<dbReference type="OrthoDB" id="2270427at2"/>
<dbReference type="PANTHER" id="PTHR30319">
    <property type="entry name" value="PHENYLACETIC ACID REGULATOR-RELATED TRANSCRIPTIONAL REPRESSOR"/>
    <property type="match status" value="1"/>
</dbReference>
<keyword evidence="5" id="KW-1185">Reference proteome</keyword>
<feature type="domain" description="Transcriptional repressor PaaX-like N-terminal" evidence="2">
    <location>
        <begin position="20"/>
        <end position="87"/>
    </location>
</feature>
<name>A0A2R8BMM1_9RHOB</name>
<dbReference type="Pfam" id="PF08223">
    <property type="entry name" value="PaaX_C"/>
    <property type="match status" value="1"/>
</dbReference>
<evidence type="ECO:0000256" key="1">
    <source>
        <dbReference type="SAM" id="MobiDB-lite"/>
    </source>
</evidence>
<dbReference type="InterPro" id="IPR013225">
    <property type="entry name" value="PaaX_C"/>
</dbReference>
<dbReference type="EMBL" id="OMOQ01000003">
    <property type="protein sequence ID" value="SPH24654.1"/>
    <property type="molecule type" value="Genomic_DNA"/>
</dbReference>
<protein>
    <submittedName>
        <fullName evidence="4">Transcriptional repressor PaaX</fullName>
    </submittedName>
</protein>
<feature type="domain" description="Transcriptional repressor PaaX-like C-terminal" evidence="3">
    <location>
        <begin position="176"/>
        <end position="235"/>
    </location>
</feature>
<accession>A0A2R8BMM1</accession>
<dbReference type="InterPro" id="IPR011965">
    <property type="entry name" value="PaaX_trns_reg"/>
</dbReference>
<evidence type="ECO:0000259" key="2">
    <source>
        <dbReference type="Pfam" id="PF07848"/>
    </source>
</evidence>
<dbReference type="GO" id="GO:0006351">
    <property type="term" value="P:DNA-templated transcription"/>
    <property type="evidence" value="ECO:0007669"/>
    <property type="project" value="InterPro"/>
</dbReference>
<sequence length="262" mass="27908">MDPLAPLIDALHAEGRPRVWSLVITVMGDAVQPRGGRVALARLALILGRLGVEPGALRTALSRLARDGWVVRERTGRVSHYRLSARGLAEYEPAARRIYAAPAKTPVVWTLALTEDAADGFSLGGGLSLISGPEAKAGTALSVTGGLRCAPGIGTKLMPPEQRTALDRLFADLDCLDPAELSPGDAMAARTLLIHRWRRISLRWPDLPAPLAPVPPGPARPRVAAAYRRLLPVSEAWLSDPETGAEPLPGADASLARRFTQS</sequence>
<dbReference type="PIRSF" id="PIRSF020623">
    <property type="entry name" value="PaaX"/>
    <property type="match status" value="1"/>
</dbReference>
<dbReference type="InterPro" id="IPR036390">
    <property type="entry name" value="WH_DNA-bd_sf"/>
</dbReference>
<organism evidence="4 5">
    <name type="scientific">Albidovulum aquaemixtae</name>
    <dbReference type="NCBI Taxonomy" id="1542388"/>
    <lineage>
        <taxon>Bacteria</taxon>
        <taxon>Pseudomonadati</taxon>
        <taxon>Pseudomonadota</taxon>
        <taxon>Alphaproteobacteria</taxon>
        <taxon>Rhodobacterales</taxon>
        <taxon>Paracoccaceae</taxon>
        <taxon>Albidovulum</taxon>
    </lineage>
</organism>
<proteinExistence type="predicted"/>
<dbReference type="AlphaFoldDB" id="A0A2R8BMM1"/>
<dbReference type="PANTHER" id="PTHR30319:SF1">
    <property type="entry name" value="TRANSCRIPTIONAL REPRESSOR PAAX"/>
    <property type="match status" value="1"/>
</dbReference>
<dbReference type="Gene3D" id="1.20.58.1460">
    <property type="match status" value="1"/>
</dbReference>
<dbReference type="InterPro" id="IPR012906">
    <property type="entry name" value="PaaX-like_N"/>
</dbReference>
<evidence type="ECO:0000313" key="5">
    <source>
        <dbReference type="Proteomes" id="UP000244924"/>
    </source>
</evidence>
<dbReference type="Proteomes" id="UP000244924">
    <property type="component" value="Unassembled WGS sequence"/>
</dbReference>
<dbReference type="Pfam" id="PF07848">
    <property type="entry name" value="PaaX"/>
    <property type="match status" value="1"/>
</dbReference>
<evidence type="ECO:0000313" key="4">
    <source>
        <dbReference type="EMBL" id="SPH24654.1"/>
    </source>
</evidence>
<dbReference type="Gene3D" id="3.30.70.2670">
    <property type="match status" value="1"/>
</dbReference>
<dbReference type="Gene3D" id="1.10.10.10">
    <property type="entry name" value="Winged helix-like DNA-binding domain superfamily/Winged helix DNA-binding domain"/>
    <property type="match status" value="1"/>
</dbReference>
<evidence type="ECO:0000259" key="3">
    <source>
        <dbReference type="Pfam" id="PF08223"/>
    </source>
</evidence>
<gene>
    <name evidence="4" type="primary">paaX</name>
    <name evidence="4" type="ORF">DEA8626_03705</name>
</gene>
<dbReference type="InterPro" id="IPR036388">
    <property type="entry name" value="WH-like_DNA-bd_sf"/>
</dbReference>
<dbReference type="SUPFAM" id="SSF46785">
    <property type="entry name" value="Winged helix' DNA-binding domain"/>
    <property type="match status" value="1"/>
</dbReference>
<dbReference type="RefSeq" id="WP_108854626.1">
    <property type="nucleotide sequence ID" value="NZ_OMOQ01000003.1"/>
</dbReference>
<feature type="region of interest" description="Disordered" evidence="1">
    <location>
        <begin position="239"/>
        <end position="262"/>
    </location>
</feature>